<dbReference type="Pfam" id="PF00018">
    <property type="entry name" value="SH3_1"/>
    <property type="match status" value="1"/>
</dbReference>
<dbReference type="GO" id="GO:0030027">
    <property type="term" value="C:lamellipodium"/>
    <property type="evidence" value="ECO:0007669"/>
    <property type="project" value="UniProtKB-SubCell"/>
</dbReference>
<dbReference type="EMBL" id="LSRL02000056">
    <property type="protein sequence ID" value="TDG46555.1"/>
    <property type="molecule type" value="Genomic_DNA"/>
</dbReference>
<feature type="compositionally biased region" description="Pro residues" evidence="7">
    <location>
        <begin position="869"/>
        <end position="878"/>
    </location>
</feature>
<dbReference type="InterPro" id="IPR046376">
    <property type="entry name" value="PH_Cool_Pix"/>
</dbReference>
<evidence type="ECO:0000256" key="3">
    <source>
        <dbReference type="ARBA" id="ARBA00022658"/>
    </source>
</evidence>
<evidence type="ECO:0000259" key="8">
    <source>
        <dbReference type="PROSITE" id="PS50002"/>
    </source>
</evidence>
<sequence>MEQPLIVRAEYSFMGSNNDELCFKKGDLITVTQREDGGWWEGTLNDKTGWFPSNYVNEYKAPLPLAETIRPPEEIQEYRSVVLKDLLDSERAHVAELQGLLENFLEPMQQTQILSQDEYAQLMCNFVEVVKTHEDLLTQIEECNDRVGKLFLTSAPLMKKVHQAYCAAHPKAIVILDKYKDELEKYMERQGASSPGLLVLTTGLSKPFRRLDKYSAMLQELERHMESSHPDRGDTQRSVAVYKDIAATCSATRRQKELELQVLTGPVRNWQGQELSTLGDIIHMGSVAVGPDHRDRYFVLFPQTLLILSVSQRMSAFIYEGKLPLTGIVVNRLEDTDAIKNAFEISSSLIDRIVAVCQGPNEANKWVELLNANNPSLPMGIKRQLSNLSNSSLGGQQLNASHQLNQHLDARGYCTRFSLCAYYSQPQQQSAPLRLTLPPNSYPPTAPYANLSAHFARLVKAGRLRGTIVKMLLYPQARQSIDLKRIALRKKRCHKAAKLLKDINANKQESAVSSQSQSQSELERQDAFELPTDSESYDDEYDNGYLRSCDSDPFEYVRFYQHRPLESTCNSTGTFVKHGQRHTSSINLIKLDSFDTDEVQVQHELKKESLVIGSKALRALARKSTERNSSVHTSTATINLGGSSITNCVEEEVEGFDVPVEVDQPVEQLSQPSTLKQQSSDASSLYGARLGGAFTACENLASIHDDLSQEKAKPLPAATQLSASPTERHSMPSIFVGNRFNRCADTEVYVPTWRERQQQQQNQSVDAQLLNEEDECVHSSTMDLPAACLAAPDQLQAELLYNYDQAVEQRASHKSDSPSTGNPRSEPSAVRRNSSNELCIEANRPESKRDSIRRCISYQFLQMNNRSAAPPPPPPAPPGAARRDQQPAQHSQCKCRCCESSQCPSPRSSDSGMAGSCTIASPDPPNAECCGTDVLDNVEPEPRFDVCGMFREKFLTPEQTQDEVKEEDSQHEPKTADTEPQLDSPATSTNESSAQFQINTKSIFLASSSMDEAMPTATTNGLQFSGSCSAEQLHMEPRPTFRSGMYAHWWKKERLPPEVLRGIASAYNKRLPSVTARGSKDSNCSTNSVCSSCYCSLGASGFSEGAIYCALCHNCGEYAGSSTGTTNTTTTTASICSNCPVCSEDMDLNPSGTQRRREAFAAAQPSYSLSLDCPICAARVALATEEGKPKRSETPAMSPGIDASIYMIVSAENGSRWHVAWRTFVSRARVPFDCFMSPPSTHSLLLPPGSRNQTPSSISNNSCNNININSSNNNNSGNNNSNSQQQLAASVGASAAATAMSQHKRSLSFNHHLSYNQYTHTQPPQHHLHPPQPPSLPSHLGQLSHKSNLAPTPSSKTAAGTETSQAAIQAAAAAAAAAAVATAAPNAKKGSTKANWTITCLRPTPPLRPSLLNTISGSNSGSGSGTGSGSGSSNNALASYCSGRKNQPTFEEDALVLRVFEGYCAAYQNSARNTIHSALQPWTPCLPIRGGKLKTSKTFSTSNPQLPFVANAPHLTAQQQQQQQQQHQQHQQHQQQQQQQQHLQQSRQHSAGSLNSSFIWREASPNSFNLYSSSVGSSLNTPGQRYSLTGPGAVAGGGPGIKDYQRALSEERATRKSLNRMKSGFGSGYDNVCTSPLLPRKNKPSPKLLAQQSYQRSSGHTTIVKPNPDGTVHPGLYDRRLNRSFETSTSHRYAGFGGGYLMNCGGALRTSTLQRSTPQLAAGGERSDESDGERGEHGCTALLRNGGATQGRATQVELNADGTKRQSGSWCCGLENEDMTPTLRQLWTAIRQMQQDMSQIKLQINEERALRADLQQLLMQHLETSSVSSGANTPKC</sequence>
<evidence type="ECO:0000256" key="7">
    <source>
        <dbReference type="SAM" id="MobiDB-lite"/>
    </source>
</evidence>
<keyword evidence="6" id="KW-0175">Coiled coil</keyword>
<feature type="region of interest" description="Disordered" evidence="7">
    <location>
        <begin position="1636"/>
        <end position="1677"/>
    </location>
</feature>
<feature type="region of interest" description="Disordered" evidence="7">
    <location>
        <begin position="1716"/>
        <end position="1736"/>
    </location>
</feature>
<feature type="domain" description="PH" evidence="9">
    <location>
        <begin position="274"/>
        <end position="375"/>
    </location>
</feature>
<feature type="compositionally biased region" description="Polar residues" evidence="7">
    <location>
        <begin position="1346"/>
        <end position="1363"/>
    </location>
</feature>
<dbReference type="CDD" id="cd00160">
    <property type="entry name" value="RhoGEF"/>
    <property type="match status" value="1"/>
</dbReference>
<dbReference type="InterPro" id="IPR036028">
    <property type="entry name" value="SH3-like_dom_sf"/>
</dbReference>
<feature type="compositionally biased region" description="Basic and acidic residues" evidence="7">
    <location>
        <begin position="1725"/>
        <end position="1736"/>
    </location>
</feature>
<dbReference type="Gene3D" id="2.30.29.30">
    <property type="entry name" value="Pleckstrin-homology domain (PH domain)/Phosphotyrosine-binding domain (PTB)"/>
    <property type="match status" value="1"/>
</dbReference>
<dbReference type="GO" id="GO:0005085">
    <property type="term" value="F:guanyl-nucleotide exchange factor activity"/>
    <property type="evidence" value="ECO:0007669"/>
    <property type="project" value="UniProtKB-KW"/>
</dbReference>
<dbReference type="PANTHER" id="PTHR46026">
    <property type="entry name" value="RHO-TYPE GUANINE NUCLEOTIDE EXCHANGE FACTOR, ISOFORM F"/>
    <property type="match status" value="1"/>
</dbReference>
<feature type="region of interest" description="Disordered" evidence="7">
    <location>
        <begin position="1515"/>
        <end position="1552"/>
    </location>
</feature>
<dbReference type="SMART" id="SM00233">
    <property type="entry name" value="PH"/>
    <property type="match status" value="1"/>
</dbReference>
<feature type="compositionally biased region" description="Gly residues" evidence="7">
    <location>
        <begin position="1420"/>
        <end position="1430"/>
    </location>
</feature>
<feature type="domain" description="SH3" evidence="8">
    <location>
        <begin position="2"/>
        <end position="61"/>
    </location>
</feature>
<comment type="caution">
    <text evidence="11">The sequence shown here is derived from an EMBL/GenBank/DDBJ whole genome shotgun (WGS) entry which is preliminary data.</text>
</comment>
<dbReference type="SUPFAM" id="SSF50729">
    <property type="entry name" value="PH domain-like"/>
    <property type="match status" value="1"/>
</dbReference>
<evidence type="ECO:0000256" key="6">
    <source>
        <dbReference type="SAM" id="Coils"/>
    </source>
</evidence>
<feature type="compositionally biased region" description="Polar residues" evidence="7">
    <location>
        <begin position="1650"/>
        <end position="1661"/>
    </location>
</feature>
<feature type="region of interest" description="Disordered" evidence="7">
    <location>
        <begin position="507"/>
        <end position="536"/>
    </location>
</feature>
<proteinExistence type="predicted"/>
<feature type="region of interest" description="Disordered" evidence="7">
    <location>
        <begin position="955"/>
        <end position="994"/>
    </location>
</feature>
<dbReference type="Gene3D" id="1.20.900.10">
    <property type="entry name" value="Dbl homology (DH) domain"/>
    <property type="match status" value="1"/>
</dbReference>
<dbReference type="GO" id="GO:0016192">
    <property type="term" value="P:vesicle-mediated transport"/>
    <property type="evidence" value="ECO:0007669"/>
    <property type="project" value="UniProtKB-ARBA"/>
</dbReference>
<dbReference type="FunFam" id="1.20.900.10:FF:000031">
    <property type="entry name" value="Uncharacterized protein, isoform B"/>
    <property type="match status" value="1"/>
</dbReference>
<dbReference type="SUPFAM" id="SSF48065">
    <property type="entry name" value="DBL homology domain (DH-domain)"/>
    <property type="match status" value="1"/>
</dbReference>
<protein>
    <recommendedName>
        <fullName evidence="13">Rho guanine nucleotide exchange factor 7</fullName>
    </recommendedName>
</protein>
<feature type="domain" description="DH" evidence="10">
    <location>
        <begin position="78"/>
        <end position="252"/>
    </location>
</feature>
<dbReference type="FunFam" id="2.30.30.40:FF:000072">
    <property type="entry name" value="Unconventional Myosin IB"/>
    <property type="match status" value="1"/>
</dbReference>
<dbReference type="Gene3D" id="2.30.30.40">
    <property type="entry name" value="SH3 Domains"/>
    <property type="match status" value="1"/>
</dbReference>
<dbReference type="CDD" id="cd01225">
    <property type="entry name" value="PH_Cool_Pix"/>
    <property type="match status" value="1"/>
</dbReference>
<dbReference type="InterPro" id="IPR001849">
    <property type="entry name" value="PH_domain"/>
</dbReference>
<feature type="compositionally biased region" description="Basic and acidic residues" evidence="7">
    <location>
        <begin position="967"/>
        <end position="977"/>
    </location>
</feature>
<feature type="region of interest" description="Disordered" evidence="7">
    <location>
        <begin position="1244"/>
        <end position="1296"/>
    </location>
</feature>
<dbReference type="PANTHER" id="PTHR46026:SF1">
    <property type="entry name" value="RHO-TYPE GUANINE NUCLEOTIDE EXCHANGE FACTOR, ISOFORM F"/>
    <property type="match status" value="1"/>
</dbReference>
<keyword evidence="4" id="KW-0966">Cell projection</keyword>
<evidence type="ECO:0000256" key="5">
    <source>
        <dbReference type="PROSITE-ProRule" id="PRU00192"/>
    </source>
</evidence>
<feature type="compositionally biased region" description="Low complexity" evidence="7">
    <location>
        <begin position="1518"/>
        <end position="1545"/>
    </location>
</feature>
<feature type="region of interest" description="Disordered" evidence="7">
    <location>
        <begin position="864"/>
        <end position="885"/>
    </location>
</feature>
<evidence type="ECO:0000259" key="10">
    <source>
        <dbReference type="PROSITE" id="PS50010"/>
    </source>
</evidence>
<dbReference type="STRING" id="7232.A0A484BFJ4"/>
<keyword evidence="2 5" id="KW-0728">SH3 domain</keyword>
<feature type="region of interest" description="Disordered" evidence="7">
    <location>
        <begin position="1411"/>
        <end position="1434"/>
    </location>
</feature>
<evidence type="ECO:0000256" key="1">
    <source>
        <dbReference type="ARBA" id="ARBA00004510"/>
    </source>
</evidence>
<dbReference type="OrthoDB" id="6019202at2759"/>
<dbReference type="Proteomes" id="UP000295192">
    <property type="component" value="Unassembled WGS sequence"/>
</dbReference>
<dbReference type="PROSITE" id="PS50010">
    <property type="entry name" value="DH_2"/>
    <property type="match status" value="1"/>
</dbReference>
<evidence type="ECO:0008006" key="13">
    <source>
        <dbReference type="Google" id="ProtNLM"/>
    </source>
</evidence>
<evidence type="ECO:0000313" key="11">
    <source>
        <dbReference type="EMBL" id="TDG46555.1"/>
    </source>
</evidence>
<dbReference type="PRINTS" id="PR00452">
    <property type="entry name" value="SH3DOMAIN"/>
</dbReference>
<gene>
    <name evidence="11" type="ORF">AWZ03_006993</name>
</gene>
<comment type="subcellular location">
    <subcellularLocation>
        <location evidence="1">Cell projection</location>
        <location evidence="1">Lamellipodium</location>
    </subcellularLocation>
</comment>
<keyword evidence="12" id="KW-1185">Reference proteome</keyword>
<dbReference type="PROSITE" id="PS50003">
    <property type="entry name" value="PH_DOMAIN"/>
    <property type="match status" value="1"/>
</dbReference>
<dbReference type="InterPro" id="IPR035899">
    <property type="entry name" value="DBL_dom_sf"/>
</dbReference>
<reference evidence="11 12" key="1">
    <citation type="journal article" date="2019" name="J. Hered.">
        <title>An Improved Genome Assembly for Drosophila navojoa, the Basal Species in the mojavensis Cluster.</title>
        <authorList>
            <person name="Vanderlinde T."/>
            <person name="Dupim E.G."/>
            <person name="Nazario-Yepiz N.O."/>
            <person name="Carvalho A.B."/>
        </authorList>
    </citation>
    <scope>NUCLEOTIDE SEQUENCE [LARGE SCALE GENOMIC DNA]</scope>
    <source>
        <strain evidence="11">Navoj_Jal97</strain>
        <tissue evidence="11">Whole organism</tissue>
    </source>
</reference>
<feature type="compositionally biased region" description="Polar residues" evidence="7">
    <location>
        <begin position="817"/>
        <end position="837"/>
    </location>
</feature>
<dbReference type="SMART" id="SM00326">
    <property type="entry name" value="SH3"/>
    <property type="match status" value="1"/>
</dbReference>
<dbReference type="InterPro" id="IPR011993">
    <property type="entry name" value="PH-like_dom_sf"/>
</dbReference>
<dbReference type="PROSITE" id="PS50002">
    <property type="entry name" value="SH3"/>
    <property type="match status" value="1"/>
</dbReference>
<feature type="region of interest" description="Disordered" evidence="7">
    <location>
        <begin position="1317"/>
        <end position="1363"/>
    </location>
</feature>
<dbReference type="InterPro" id="IPR001452">
    <property type="entry name" value="SH3_domain"/>
</dbReference>
<dbReference type="InterPro" id="IPR000219">
    <property type="entry name" value="DH_dom"/>
</dbReference>
<feature type="region of interest" description="Disordered" evidence="7">
    <location>
        <begin position="808"/>
        <end position="845"/>
    </location>
</feature>
<evidence type="ECO:0000259" key="9">
    <source>
        <dbReference type="PROSITE" id="PS50003"/>
    </source>
</evidence>
<dbReference type="SMART" id="SM00325">
    <property type="entry name" value="RhoGEF"/>
    <property type="match status" value="1"/>
</dbReference>
<feature type="compositionally biased region" description="Low complexity" evidence="7">
    <location>
        <begin position="508"/>
        <end position="520"/>
    </location>
</feature>
<feature type="coiled-coil region" evidence="6">
    <location>
        <begin position="1790"/>
        <end position="1817"/>
    </location>
</feature>
<accession>A0A484BFJ4</accession>
<dbReference type="GO" id="GO:0005737">
    <property type="term" value="C:cytoplasm"/>
    <property type="evidence" value="ECO:0007669"/>
    <property type="project" value="TreeGrafter"/>
</dbReference>
<organism evidence="11 12">
    <name type="scientific">Drosophila navojoa</name>
    <name type="common">Fruit fly</name>
    <dbReference type="NCBI Taxonomy" id="7232"/>
    <lineage>
        <taxon>Eukaryota</taxon>
        <taxon>Metazoa</taxon>
        <taxon>Ecdysozoa</taxon>
        <taxon>Arthropoda</taxon>
        <taxon>Hexapoda</taxon>
        <taxon>Insecta</taxon>
        <taxon>Pterygota</taxon>
        <taxon>Neoptera</taxon>
        <taxon>Endopterygota</taxon>
        <taxon>Diptera</taxon>
        <taxon>Brachycera</taxon>
        <taxon>Muscomorpha</taxon>
        <taxon>Ephydroidea</taxon>
        <taxon>Drosophilidae</taxon>
        <taxon>Drosophila</taxon>
    </lineage>
</organism>
<dbReference type="SUPFAM" id="SSF50044">
    <property type="entry name" value="SH3-domain"/>
    <property type="match status" value="1"/>
</dbReference>
<dbReference type="OMA" id="SITRCVE"/>
<dbReference type="Pfam" id="PF00621">
    <property type="entry name" value="RhoGEF"/>
    <property type="match status" value="1"/>
</dbReference>
<evidence type="ECO:0000256" key="4">
    <source>
        <dbReference type="ARBA" id="ARBA00023273"/>
    </source>
</evidence>
<keyword evidence="3" id="KW-0344">Guanine-nucleotide releasing factor</keyword>
<dbReference type="CDD" id="cd11877">
    <property type="entry name" value="SH3_PIX"/>
    <property type="match status" value="1"/>
</dbReference>
<evidence type="ECO:0000256" key="2">
    <source>
        <dbReference type="ARBA" id="ARBA00022443"/>
    </source>
</evidence>
<evidence type="ECO:0000313" key="12">
    <source>
        <dbReference type="Proteomes" id="UP000295192"/>
    </source>
</evidence>
<name>A0A484BFJ4_DRONA</name>
<feature type="compositionally biased region" description="Polar residues" evidence="7">
    <location>
        <begin position="984"/>
        <end position="994"/>
    </location>
</feature>